<evidence type="ECO:0000313" key="3">
    <source>
        <dbReference type="Proteomes" id="UP000815677"/>
    </source>
</evidence>
<organism evidence="2 3">
    <name type="scientific">Mycena chlorophos</name>
    <name type="common">Agaric fungus</name>
    <name type="synonym">Agaricus chlorophos</name>
    <dbReference type="NCBI Taxonomy" id="658473"/>
    <lineage>
        <taxon>Eukaryota</taxon>
        <taxon>Fungi</taxon>
        <taxon>Dikarya</taxon>
        <taxon>Basidiomycota</taxon>
        <taxon>Agaricomycotina</taxon>
        <taxon>Agaricomycetes</taxon>
        <taxon>Agaricomycetidae</taxon>
        <taxon>Agaricales</taxon>
        <taxon>Marasmiineae</taxon>
        <taxon>Mycenaceae</taxon>
        <taxon>Mycena</taxon>
    </lineage>
</organism>
<sequence>MPSGTAAARPRKRRVASLEVRDEREQTRTRFADARACDGSTHRLLLSSTSSATGKTCEDILQPGFSESRISRVPRSRTAWAHAELECECDTTRGVSKERQLEGDESRDWAEWIEGWTDGFSALLGRIVLAKPLLNGESTTTIPPSQTLPFSVILRSMLAVSLPLCPLTSPSSAHPFLHYSSLSSVFMRSPPSLSHIFSTYTPLRYRHFCFFTTSLHGHFPTTKYTCSACVDNCRSGGRPSQTTPTRAWNPAQVEVPVPLGLERLDRAQGAATRDLPVRQRAITASYCGIANGVASAVIRTAPLPTPSPASFLTHTAAANARPPPYGLKFLSVPSSRHYSTTVPPPHHKLMWPYVLCEPRLRPCTPSPQPSPLALTSAVEAEVSGAECGGLGEPSG</sequence>
<accession>A0ABQ0KU23</accession>
<dbReference type="EMBL" id="DF837783">
    <property type="protein sequence ID" value="GAT42358.1"/>
    <property type="molecule type" value="Genomic_DNA"/>
</dbReference>
<protein>
    <submittedName>
        <fullName evidence="2">Uncharacterized protein</fullName>
    </submittedName>
</protein>
<evidence type="ECO:0000256" key="1">
    <source>
        <dbReference type="SAM" id="MobiDB-lite"/>
    </source>
</evidence>
<feature type="region of interest" description="Disordered" evidence="1">
    <location>
        <begin position="1"/>
        <end position="25"/>
    </location>
</feature>
<name>A0ABQ0KU23_MYCCL</name>
<evidence type="ECO:0000313" key="2">
    <source>
        <dbReference type="EMBL" id="GAT42358.1"/>
    </source>
</evidence>
<gene>
    <name evidence="2" type="ORF">MCHLO_00073</name>
</gene>
<keyword evidence="3" id="KW-1185">Reference proteome</keyword>
<proteinExistence type="predicted"/>
<reference evidence="2" key="1">
    <citation type="submission" date="2014-09" db="EMBL/GenBank/DDBJ databases">
        <title>Genome sequence of the luminous mushroom Mycena chlorophos for searching fungal bioluminescence genes.</title>
        <authorList>
            <person name="Tanaka Y."/>
            <person name="Kasuga D."/>
            <person name="Oba Y."/>
            <person name="Hase S."/>
            <person name="Sato K."/>
            <person name="Oba Y."/>
            <person name="Sakakibara Y."/>
        </authorList>
    </citation>
    <scope>NUCLEOTIDE SEQUENCE</scope>
</reference>
<dbReference type="Proteomes" id="UP000815677">
    <property type="component" value="Unassembled WGS sequence"/>
</dbReference>